<dbReference type="SUPFAM" id="SSF53850">
    <property type="entry name" value="Periplasmic binding protein-like II"/>
    <property type="match status" value="1"/>
</dbReference>
<dbReference type="InterPro" id="IPR006059">
    <property type="entry name" value="SBP"/>
</dbReference>
<keyword evidence="2" id="KW-1185">Reference proteome</keyword>
<dbReference type="Gene3D" id="3.40.190.10">
    <property type="entry name" value="Periplasmic binding protein-like II"/>
    <property type="match status" value="2"/>
</dbReference>
<dbReference type="InterPro" id="IPR050490">
    <property type="entry name" value="Bact_solute-bd_prot1"/>
</dbReference>
<organism evidence="1 2">
    <name type="scientific">Streptomyces cavernicola</name>
    <dbReference type="NCBI Taxonomy" id="3043613"/>
    <lineage>
        <taxon>Bacteria</taxon>
        <taxon>Bacillati</taxon>
        <taxon>Actinomycetota</taxon>
        <taxon>Actinomycetes</taxon>
        <taxon>Kitasatosporales</taxon>
        <taxon>Streptomycetaceae</taxon>
        <taxon>Streptomyces</taxon>
    </lineage>
</organism>
<dbReference type="InterPro" id="IPR006311">
    <property type="entry name" value="TAT_signal"/>
</dbReference>
<accession>A0ABT6SA46</accession>
<dbReference type="EMBL" id="JASCIQ010000013">
    <property type="protein sequence ID" value="MDI3405065.1"/>
    <property type="molecule type" value="Genomic_DNA"/>
</dbReference>
<dbReference type="PROSITE" id="PS51318">
    <property type="entry name" value="TAT"/>
    <property type="match status" value="1"/>
</dbReference>
<dbReference type="Proteomes" id="UP001223978">
    <property type="component" value="Unassembled WGS sequence"/>
</dbReference>
<dbReference type="PROSITE" id="PS51257">
    <property type="entry name" value="PROKAR_LIPOPROTEIN"/>
    <property type="match status" value="1"/>
</dbReference>
<comment type="caution">
    <text evidence="1">The sequence shown here is derived from an EMBL/GenBank/DDBJ whole genome shotgun (WGS) entry which is preliminary data.</text>
</comment>
<dbReference type="PANTHER" id="PTHR43649">
    <property type="entry name" value="ARABINOSE-BINDING PROTEIN-RELATED"/>
    <property type="match status" value="1"/>
</dbReference>
<dbReference type="RefSeq" id="WP_282543004.1">
    <property type="nucleotide sequence ID" value="NZ_JASCIQ010000013.1"/>
</dbReference>
<reference evidence="1 2" key="1">
    <citation type="submission" date="2023-05" db="EMBL/GenBank/DDBJ databases">
        <title>Draft genome sequence of Streptomyces sp. B-S-A6 isolated from a cave soil in Thailand.</title>
        <authorList>
            <person name="Chamroensaksri N."/>
            <person name="Muangham S."/>
        </authorList>
    </citation>
    <scope>NUCLEOTIDE SEQUENCE [LARGE SCALE GENOMIC DNA]</scope>
    <source>
        <strain evidence="1 2">B-S-A6</strain>
    </source>
</reference>
<gene>
    <name evidence="1" type="ORF">QIS96_14720</name>
</gene>
<evidence type="ECO:0000313" key="1">
    <source>
        <dbReference type="EMBL" id="MDI3405065.1"/>
    </source>
</evidence>
<dbReference type="Pfam" id="PF01547">
    <property type="entry name" value="SBP_bac_1"/>
    <property type="match status" value="1"/>
</dbReference>
<evidence type="ECO:0000313" key="2">
    <source>
        <dbReference type="Proteomes" id="UP001223978"/>
    </source>
</evidence>
<proteinExistence type="predicted"/>
<name>A0ABT6SA46_9ACTN</name>
<protein>
    <submittedName>
        <fullName evidence="1">Extracellular solute-binding protein</fullName>
    </submittedName>
</protein>
<dbReference type="PANTHER" id="PTHR43649:SF30">
    <property type="entry name" value="ABC TRANSPORTER SUBSTRATE-BINDING PROTEIN"/>
    <property type="match status" value="1"/>
</dbReference>
<sequence>MGRQDQVRRRRFLHQTASLASGAALGLAGCGAGETRTPLRLMVASYDKSVGASIGDQWAGVVKAFEKKHPSIQVTVEHVPFEKLDATLARRVRDGKAPDIAQSNLFASYAANDLLYAASDIFDIATESDFTLSLAQAGKVHRVQYGIPLMASTPRLFYNTALFEKAGVDSPPRTWAELRAAAQALQSSGVPTPYGLQFGPEAAEDELYSWLLAGEGDYTTSSGYDFYSDPNVATLTWLRDELVGPGLAGADPAKLSRTAAYEQFLGGRIGMMLAHPVLMDAADGLKVPYAHAAFPARRGGAAVPVGINDWLLAFRQNGRRAACAAFLGFVYGKESEASYGGGGAAALPVTETGAEAVAAKGDRLNKFIGQLPRARFQPTSMRSWSTVRREIRTEIGRAVRRDGDPDAILRSLQAGATRSEAQARS</sequence>